<dbReference type="GO" id="GO:0003677">
    <property type="term" value="F:DNA binding"/>
    <property type="evidence" value="ECO:0007669"/>
    <property type="project" value="UniProtKB-KW"/>
</dbReference>
<dbReference type="PANTHER" id="PTHR30204:SF94">
    <property type="entry name" value="HEAVY METAL-DEPENDENT TRANSCRIPTIONAL REGULATOR HI_0293-RELATED"/>
    <property type="match status" value="1"/>
</dbReference>
<evidence type="ECO:0000313" key="6">
    <source>
        <dbReference type="EMBL" id="SPE18712.1"/>
    </source>
</evidence>
<dbReference type="EMBL" id="OKRC01000001">
    <property type="protein sequence ID" value="SPE18712.1"/>
    <property type="molecule type" value="Genomic_DNA"/>
</dbReference>
<evidence type="ECO:0000259" key="5">
    <source>
        <dbReference type="PROSITE" id="PS50937"/>
    </source>
</evidence>
<keyword evidence="3" id="KW-0804">Transcription</keyword>
<evidence type="ECO:0000256" key="2">
    <source>
        <dbReference type="ARBA" id="ARBA00023125"/>
    </source>
</evidence>
<dbReference type="RefSeq" id="WP_016264994.1">
    <property type="nucleotide sequence ID" value="NZ_BJLN01000007.1"/>
</dbReference>
<dbReference type="Proteomes" id="UP000239650">
    <property type="component" value="Unassembled WGS sequence"/>
</dbReference>
<organism evidence="6 8">
    <name type="scientific">Latilactobacillus sakei</name>
    <name type="common">Lactobacillus sakei</name>
    <dbReference type="NCBI Taxonomy" id="1599"/>
    <lineage>
        <taxon>Bacteria</taxon>
        <taxon>Bacillati</taxon>
        <taxon>Bacillota</taxon>
        <taxon>Bacilli</taxon>
        <taxon>Lactobacillales</taxon>
        <taxon>Lactobacillaceae</taxon>
        <taxon>Latilactobacillus</taxon>
    </lineage>
</organism>
<dbReference type="InterPro" id="IPR000551">
    <property type="entry name" value="MerR-type_HTH_dom"/>
</dbReference>
<reference evidence="6 8" key="1">
    <citation type="submission" date="2018-02" db="EMBL/GenBank/DDBJ databases">
        <authorList>
            <person name="Rodrigo-Torres L."/>
            <person name="Arahal R. D."/>
            <person name="Lucena T."/>
        </authorList>
    </citation>
    <scope>NUCLEOTIDE SEQUENCE [LARGE SCALE GENOMIC DNA]</scope>
    <source>
        <strain evidence="6 8">CECT 9267</strain>
    </source>
</reference>
<keyword evidence="4" id="KW-0175">Coiled coil</keyword>
<dbReference type="InterPro" id="IPR047057">
    <property type="entry name" value="MerR_fam"/>
</dbReference>
<keyword evidence="1" id="KW-0805">Transcription regulation</keyword>
<dbReference type="SUPFAM" id="SSF46955">
    <property type="entry name" value="Putative DNA-binding domain"/>
    <property type="match status" value="1"/>
</dbReference>
<sequence length="238" mass="26975">MAEKLLTISAFAKLFKTTQYTIRHYEDKGLLLPAKIAENGYRQYGMAEAYQLSFILFLRALDLSVAEIKLILTTDYPEQTMLLNKKQALQQEIARLQALERTVDEQLQQATHETTYRVNQTIHLRVLKRLPFAQDFDLSVVEAIDWQPDLMVRQLYYVIGETDYAICIATPTPSDYHIAAGCYDFTTIEAASGTEFDSALSAITTHQNLPLIGIETRGTFLSPGKHLAVKILGKRQVQ</sequence>
<dbReference type="AlphaFoldDB" id="A0AAE8J3I6"/>
<proteinExistence type="predicted"/>
<dbReference type="Pfam" id="PF13411">
    <property type="entry name" value="MerR_1"/>
    <property type="match status" value="1"/>
</dbReference>
<dbReference type="PANTHER" id="PTHR30204">
    <property type="entry name" value="REDOX-CYCLING DRUG-SENSING TRANSCRIPTIONAL ACTIVATOR SOXR"/>
    <property type="match status" value="1"/>
</dbReference>
<accession>A0AAE8J3I6</accession>
<evidence type="ECO:0000256" key="1">
    <source>
        <dbReference type="ARBA" id="ARBA00023015"/>
    </source>
</evidence>
<dbReference type="CDD" id="cd04768">
    <property type="entry name" value="HTH_BmrR-like"/>
    <property type="match status" value="1"/>
</dbReference>
<gene>
    <name evidence="6" type="primary">tipA</name>
    <name evidence="6" type="ORF">LAS9267_00256</name>
    <name evidence="7" type="ORF">QBD03_04860</name>
</gene>
<dbReference type="PROSITE" id="PS50937">
    <property type="entry name" value="HTH_MERR_2"/>
    <property type="match status" value="1"/>
</dbReference>
<dbReference type="InterPro" id="IPR009061">
    <property type="entry name" value="DNA-bd_dom_put_sf"/>
</dbReference>
<evidence type="ECO:0000256" key="4">
    <source>
        <dbReference type="SAM" id="Coils"/>
    </source>
</evidence>
<feature type="domain" description="HTH merR-type" evidence="5">
    <location>
        <begin position="5"/>
        <end position="74"/>
    </location>
</feature>
<dbReference type="Proteomes" id="UP001179858">
    <property type="component" value="Chromosome"/>
</dbReference>
<evidence type="ECO:0000313" key="8">
    <source>
        <dbReference type="Proteomes" id="UP000239650"/>
    </source>
</evidence>
<evidence type="ECO:0000256" key="3">
    <source>
        <dbReference type="ARBA" id="ARBA00023163"/>
    </source>
</evidence>
<protein>
    <submittedName>
        <fullName evidence="6">HTH-type transcriptional activator TipA</fullName>
    </submittedName>
    <submittedName>
        <fullName evidence="7">MerR family transcriptional regulator</fullName>
    </submittedName>
</protein>
<dbReference type="Gene3D" id="1.10.1660.10">
    <property type="match status" value="1"/>
</dbReference>
<reference evidence="7" key="2">
    <citation type="submission" date="2023-04" db="EMBL/GenBank/DDBJ databases">
        <title>Novel strain of Lactilactobacillus sakei and use thereof.</title>
        <authorList>
            <person name="Kim S.Y."/>
        </authorList>
    </citation>
    <scope>NUCLEOTIDE SEQUENCE</scope>
    <source>
        <strain evidence="7">HUP1</strain>
    </source>
</reference>
<dbReference type="EMBL" id="CP122959">
    <property type="protein sequence ID" value="WGI20045.1"/>
    <property type="molecule type" value="Genomic_DNA"/>
</dbReference>
<feature type="coiled-coil region" evidence="4">
    <location>
        <begin position="79"/>
        <end position="113"/>
    </location>
</feature>
<dbReference type="SMART" id="SM00422">
    <property type="entry name" value="HTH_MERR"/>
    <property type="match status" value="1"/>
</dbReference>
<evidence type="ECO:0000313" key="7">
    <source>
        <dbReference type="EMBL" id="WGI20045.1"/>
    </source>
</evidence>
<dbReference type="GO" id="GO:0003700">
    <property type="term" value="F:DNA-binding transcription factor activity"/>
    <property type="evidence" value="ECO:0007669"/>
    <property type="project" value="InterPro"/>
</dbReference>
<name>A0AAE8J3I6_LATSK</name>
<keyword evidence="2" id="KW-0238">DNA-binding</keyword>